<name>A0A328KNF0_9LACT</name>
<dbReference type="Pfam" id="PF17674">
    <property type="entry name" value="HHH_9"/>
    <property type="match status" value="1"/>
</dbReference>
<proteinExistence type="predicted"/>
<dbReference type="InterPro" id="IPR037027">
    <property type="entry name" value="YqgF/RNaseH-like_dom_sf"/>
</dbReference>
<dbReference type="InterPro" id="IPR044146">
    <property type="entry name" value="S1_Tex"/>
</dbReference>
<dbReference type="AlphaFoldDB" id="A0A328KNF0"/>
<dbReference type="FunFam" id="1.10.10.650:FF:000001">
    <property type="entry name" value="S1 RNA-binding domain 1"/>
    <property type="match status" value="1"/>
</dbReference>
<dbReference type="GO" id="GO:0006412">
    <property type="term" value="P:translation"/>
    <property type="evidence" value="ECO:0007669"/>
    <property type="project" value="TreeGrafter"/>
</dbReference>
<evidence type="ECO:0000259" key="1">
    <source>
        <dbReference type="PROSITE" id="PS50126"/>
    </source>
</evidence>
<comment type="caution">
    <text evidence="2">The sequence shown here is derived from an EMBL/GenBank/DDBJ whole genome shotgun (WGS) entry which is preliminary data.</text>
</comment>
<gene>
    <name evidence="2" type="ORF">B8A44_07405</name>
</gene>
<dbReference type="SUPFAM" id="SSF47781">
    <property type="entry name" value="RuvA domain 2-like"/>
    <property type="match status" value="2"/>
</dbReference>
<dbReference type="GO" id="GO:0006139">
    <property type="term" value="P:nucleobase-containing compound metabolic process"/>
    <property type="evidence" value="ECO:0007669"/>
    <property type="project" value="InterPro"/>
</dbReference>
<dbReference type="Pfam" id="PF00575">
    <property type="entry name" value="S1"/>
    <property type="match status" value="1"/>
</dbReference>
<dbReference type="InterPro" id="IPR010994">
    <property type="entry name" value="RuvA_2-like"/>
</dbReference>
<dbReference type="SUPFAM" id="SSF53098">
    <property type="entry name" value="Ribonuclease H-like"/>
    <property type="match status" value="1"/>
</dbReference>
<dbReference type="PANTHER" id="PTHR10724:SF10">
    <property type="entry name" value="S1 RNA-BINDING DOMAIN-CONTAINING PROTEIN 1"/>
    <property type="match status" value="1"/>
</dbReference>
<dbReference type="SUPFAM" id="SSF158832">
    <property type="entry name" value="Tex N-terminal region-like"/>
    <property type="match status" value="1"/>
</dbReference>
<dbReference type="GO" id="GO:0003735">
    <property type="term" value="F:structural constituent of ribosome"/>
    <property type="evidence" value="ECO:0007669"/>
    <property type="project" value="TreeGrafter"/>
</dbReference>
<dbReference type="FunFam" id="2.40.50.140:FF:000051">
    <property type="entry name" value="RNA-binding transcriptional accessory protein"/>
    <property type="match status" value="1"/>
</dbReference>
<dbReference type="Gene3D" id="1.10.150.310">
    <property type="entry name" value="Tex RuvX-like domain-like"/>
    <property type="match status" value="1"/>
</dbReference>
<dbReference type="InterPro" id="IPR032639">
    <property type="entry name" value="Tex_YqgF"/>
</dbReference>
<dbReference type="InterPro" id="IPR050437">
    <property type="entry name" value="Ribos_protein_bS1-like"/>
</dbReference>
<dbReference type="Proteomes" id="UP000249099">
    <property type="component" value="Unassembled WGS sequence"/>
</dbReference>
<dbReference type="PANTHER" id="PTHR10724">
    <property type="entry name" value="30S RIBOSOMAL PROTEIN S1"/>
    <property type="match status" value="1"/>
</dbReference>
<organism evidence="2 3">
    <name type="scientific">Dolosigranulum pigrum</name>
    <dbReference type="NCBI Taxonomy" id="29394"/>
    <lineage>
        <taxon>Bacteria</taxon>
        <taxon>Bacillati</taxon>
        <taxon>Bacillota</taxon>
        <taxon>Bacilli</taxon>
        <taxon>Lactobacillales</taxon>
        <taxon>Carnobacteriaceae</taxon>
        <taxon>Dolosigranulum</taxon>
    </lineage>
</organism>
<dbReference type="InterPro" id="IPR041692">
    <property type="entry name" value="HHH_9"/>
</dbReference>
<sequence>MEDKQTFQLIVRELSDYSTKQVRTVLSLLDDGNTVPFIARYRKDQTGALDEVQIREIQQRSEYIQNLQDRKETVLSAIEEQGELTDELAAEIREATQLQEVEDLYRPYKKKRQTLATKAKEAGLEPLADWLLGFPDASEAEIEAVASDYLNSEYDVKTVADALAGAHEIIAEQVADNPEYRKRLRDYTVYNAQIRSTVKHGEKDAKDVFQQYYDYAEDYRKIAPHRALALNRGENEDILTVKLEVGEERAHRYLYKQILPSLASSSPVISIVKEAIKDAYKRFIAPSIERELRSTLTEKAETHAIQIFGENLKNLLMQAPLKQKTILGLDPAYRSGCKLAVIDSTGKVLAIKVIYPHTSGETKRNQSKEALKQLITEHAVDVIAIGNGTASRESEQFVAEVVSEMPEKTAFIIVNEAGASVYSASDEARREFPDLAVEERSAISIARRLQDPLAELVKIDPKSIGVGQYQHDVSQKELEGQLDFVVETAVNQVGVNLNTASGALLEHVSGLTKTAANNIVAYRESEGQFTTRDQIKQVKRLGPKSYQQAVGFLRIPDAPEPFDQTGIHPESYTEAEKILAHVKQDKSAIGSDELKHLLEQLPETQTAEQLEIGLETYRDIVAALIAPGRDARDDMPALILSTDVLKMDDLREGMQLQGTVRNVVDFGAFVDIGVKEDGLVHISELSDQFVEHPKDVVQVGDIVTVWIKSIDLDRSRIGLTMVQKD</sequence>
<dbReference type="EMBL" id="NAQV01000022">
    <property type="protein sequence ID" value="RAN62590.1"/>
    <property type="molecule type" value="Genomic_DNA"/>
</dbReference>
<dbReference type="CDD" id="cd05685">
    <property type="entry name" value="S1_Tex"/>
    <property type="match status" value="1"/>
</dbReference>
<reference evidence="2 3" key="1">
    <citation type="submission" date="2017-03" db="EMBL/GenBank/DDBJ databases">
        <title>wgs assembly of Dolosigranulum pigrum KPL CDC strains.</title>
        <authorList>
            <person name="Brugger S.D."/>
            <person name="Pettigrew M."/>
            <person name="Kong Y."/>
            <person name="Lemon K.P."/>
        </authorList>
    </citation>
    <scope>NUCLEOTIDE SEQUENCE [LARGE SCALE GENOMIC DNA]</scope>
    <source>
        <strain evidence="2 3">KPL1931_CDC4294-98</strain>
    </source>
</reference>
<dbReference type="InterPro" id="IPR003029">
    <property type="entry name" value="S1_domain"/>
</dbReference>
<protein>
    <submittedName>
        <fullName evidence="2">RNA-binding transcriptional accessory protein</fullName>
    </submittedName>
</protein>
<dbReference type="InterPro" id="IPR006641">
    <property type="entry name" value="YqgF/RNaseH-like_dom"/>
</dbReference>
<dbReference type="Gene3D" id="1.10.10.650">
    <property type="entry name" value="RuvA domain 2-like"/>
    <property type="match status" value="1"/>
</dbReference>
<dbReference type="SMART" id="SM00316">
    <property type="entry name" value="S1"/>
    <property type="match status" value="1"/>
</dbReference>
<dbReference type="Pfam" id="PF16921">
    <property type="entry name" value="Tex_YqgF"/>
    <property type="match status" value="1"/>
</dbReference>
<dbReference type="FunFam" id="3.30.420.140:FF:000001">
    <property type="entry name" value="RNA-binding transcriptional accessory protein"/>
    <property type="match status" value="1"/>
</dbReference>
<dbReference type="Pfam" id="PF12836">
    <property type="entry name" value="HHH_3"/>
    <property type="match status" value="1"/>
</dbReference>
<dbReference type="PROSITE" id="PS50126">
    <property type="entry name" value="S1"/>
    <property type="match status" value="1"/>
</dbReference>
<dbReference type="Pfam" id="PF22706">
    <property type="entry name" value="Tex_central_region"/>
    <property type="match status" value="1"/>
</dbReference>
<dbReference type="GO" id="GO:0003729">
    <property type="term" value="F:mRNA binding"/>
    <property type="evidence" value="ECO:0007669"/>
    <property type="project" value="UniProtKB-ARBA"/>
</dbReference>
<dbReference type="InterPro" id="IPR055179">
    <property type="entry name" value="Tex-like_central_region"/>
</dbReference>
<evidence type="ECO:0000313" key="3">
    <source>
        <dbReference type="Proteomes" id="UP000249099"/>
    </source>
</evidence>
<dbReference type="GO" id="GO:0005737">
    <property type="term" value="C:cytoplasm"/>
    <property type="evidence" value="ECO:0007669"/>
    <property type="project" value="UniProtKB-ARBA"/>
</dbReference>
<dbReference type="SUPFAM" id="SSF50249">
    <property type="entry name" value="Nucleic acid-binding proteins"/>
    <property type="match status" value="1"/>
</dbReference>
<dbReference type="Pfam" id="PF09371">
    <property type="entry name" value="Tex_N"/>
    <property type="match status" value="1"/>
</dbReference>
<dbReference type="InterPro" id="IPR023323">
    <property type="entry name" value="Tex-like_dom_sf"/>
</dbReference>
<dbReference type="Gene3D" id="2.40.50.140">
    <property type="entry name" value="Nucleic acid-binding proteins"/>
    <property type="match status" value="1"/>
</dbReference>
<evidence type="ECO:0000313" key="2">
    <source>
        <dbReference type="EMBL" id="RAN62590.1"/>
    </source>
</evidence>
<dbReference type="InterPro" id="IPR012340">
    <property type="entry name" value="NA-bd_OB-fold"/>
</dbReference>
<dbReference type="Gene3D" id="1.10.3500.10">
    <property type="entry name" value="Tex N-terminal region-like"/>
    <property type="match status" value="1"/>
</dbReference>
<dbReference type="InterPro" id="IPR023319">
    <property type="entry name" value="Tex-like_HTH_dom_sf"/>
</dbReference>
<dbReference type="InterPro" id="IPR012337">
    <property type="entry name" value="RNaseH-like_sf"/>
</dbReference>
<feature type="domain" description="S1 motif" evidence="1">
    <location>
        <begin position="653"/>
        <end position="722"/>
    </location>
</feature>
<dbReference type="Gene3D" id="3.30.420.140">
    <property type="entry name" value="YqgF/RNase H-like domain"/>
    <property type="match status" value="1"/>
</dbReference>
<dbReference type="SMART" id="SM00732">
    <property type="entry name" value="YqgFc"/>
    <property type="match status" value="1"/>
</dbReference>
<dbReference type="FunFam" id="1.10.150.310:FF:000001">
    <property type="entry name" value="RNA-binding transcriptional accessory protein"/>
    <property type="match status" value="1"/>
</dbReference>
<dbReference type="InterPro" id="IPR018974">
    <property type="entry name" value="Tex-like_N"/>
</dbReference>
<accession>A0A328KNF0</accession>